<keyword evidence="2" id="KW-1185">Reference proteome</keyword>
<reference evidence="2" key="1">
    <citation type="journal article" date="2019" name="Int. J. Syst. Evol. Microbiol.">
        <title>The Global Catalogue of Microorganisms (GCM) 10K type strain sequencing project: providing services to taxonomists for standard genome sequencing and annotation.</title>
        <authorList>
            <consortium name="The Broad Institute Genomics Platform"/>
            <consortium name="The Broad Institute Genome Sequencing Center for Infectious Disease"/>
            <person name="Wu L."/>
            <person name="Ma J."/>
        </authorList>
    </citation>
    <scope>NUCLEOTIDE SEQUENCE [LARGE SCALE GENOMIC DNA]</scope>
    <source>
        <strain evidence="2">JCM 13852</strain>
    </source>
</reference>
<gene>
    <name evidence="1" type="ORF">ACFP2V_34020</name>
</gene>
<evidence type="ECO:0000313" key="1">
    <source>
        <dbReference type="EMBL" id="MFC5674896.1"/>
    </source>
</evidence>
<organism evidence="1 2">
    <name type="scientific">Streptomyces incanus</name>
    <dbReference type="NCBI Taxonomy" id="887453"/>
    <lineage>
        <taxon>Bacteria</taxon>
        <taxon>Bacillati</taxon>
        <taxon>Actinomycetota</taxon>
        <taxon>Actinomycetes</taxon>
        <taxon>Kitasatosporales</taxon>
        <taxon>Streptomycetaceae</taxon>
        <taxon>Streptomyces</taxon>
    </lineage>
</organism>
<dbReference type="Proteomes" id="UP001596183">
    <property type="component" value="Unassembled WGS sequence"/>
</dbReference>
<dbReference type="RefSeq" id="WP_381219131.1">
    <property type="nucleotide sequence ID" value="NZ_JBHSPC010000133.1"/>
</dbReference>
<proteinExistence type="predicted"/>
<accession>A0ABW0Y2E9</accession>
<comment type="caution">
    <text evidence="1">The sequence shown here is derived from an EMBL/GenBank/DDBJ whole genome shotgun (WGS) entry which is preliminary data.</text>
</comment>
<dbReference type="EMBL" id="JBHSPC010000133">
    <property type="protein sequence ID" value="MFC5674896.1"/>
    <property type="molecule type" value="Genomic_DNA"/>
</dbReference>
<protein>
    <submittedName>
        <fullName evidence="1">Uncharacterized protein</fullName>
    </submittedName>
</protein>
<name>A0ABW0Y2E9_9ACTN</name>
<evidence type="ECO:0000313" key="2">
    <source>
        <dbReference type="Proteomes" id="UP001596183"/>
    </source>
</evidence>
<sequence length="42" mass="4575">MNTVLWHVKTKARMLELMADAGVGEIGYADLGGPLRRHPGGR</sequence>